<keyword evidence="2 5" id="KW-0812">Transmembrane</keyword>
<dbReference type="eggNOG" id="ENOG502ZGQB">
    <property type="taxonomic scope" value="Bacteria"/>
</dbReference>
<feature type="transmembrane region" description="Helical" evidence="5">
    <location>
        <begin position="188"/>
        <end position="206"/>
    </location>
</feature>
<keyword evidence="4 5" id="KW-0472">Membrane</keyword>
<keyword evidence="8" id="KW-1185">Reference proteome</keyword>
<keyword evidence="3 5" id="KW-1133">Transmembrane helix</keyword>
<dbReference type="GO" id="GO:0012505">
    <property type="term" value="C:endomembrane system"/>
    <property type="evidence" value="ECO:0007669"/>
    <property type="project" value="UniProtKB-SubCell"/>
</dbReference>
<sequence length="322" mass="34162">MIRLPVPWGNVVGIARTILALALMVTVLGSSTTTLFRPVGGLGEYPLCEGIARVGVFCLVGNDNLGIARAVCAILLAVVASGWRPRFTAIPLAWIALSVSTGIAIPEGGDQIAGNLAILLAVVGITDGRRWHWEISDRDPEGTVGRIMTLAGVCAYCLAKLQISVLYLQASLAKLPHAEWADGTAVYYWLHHPVFGVTAWSAFIASAVVDVPLLVAGLTWGTVAIEFALALVLLLPRLARLWIMGLGAALHLGIGLTLGLWSFSIAMLAALLVLVPPVGASVRVRRRVPEQGEETAVTPRREAQRDAESELLAVSQMGSMGR</sequence>
<protein>
    <submittedName>
        <fullName evidence="7">HTTM domain protein</fullName>
    </submittedName>
</protein>
<accession>D5UBY6</accession>
<feature type="transmembrane region" description="Helical" evidence="5">
    <location>
        <begin position="12"/>
        <end position="31"/>
    </location>
</feature>
<evidence type="ECO:0000259" key="6">
    <source>
        <dbReference type="SMART" id="SM00752"/>
    </source>
</evidence>
<reference evidence="7 8" key="1">
    <citation type="journal article" date="2010" name="Stand. Genomic Sci.">
        <title>Complete genome sequence of Cellulomonas flavigena type strain (134).</title>
        <authorList>
            <person name="Abt B."/>
            <person name="Foster B."/>
            <person name="Lapidus A."/>
            <person name="Clum A."/>
            <person name="Sun H."/>
            <person name="Pukall R."/>
            <person name="Lucas S."/>
            <person name="Glavina Del Rio T."/>
            <person name="Nolan M."/>
            <person name="Tice H."/>
            <person name="Cheng J.F."/>
            <person name="Pitluck S."/>
            <person name="Liolios K."/>
            <person name="Ivanova N."/>
            <person name="Mavromatis K."/>
            <person name="Ovchinnikova G."/>
            <person name="Pati A."/>
            <person name="Goodwin L."/>
            <person name="Chen A."/>
            <person name="Palaniappan K."/>
            <person name="Land M."/>
            <person name="Hauser L."/>
            <person name="Chang Y.J."/>
            <person name="Jeffries C.D."/>
            <person name="Rohde M."/>
            <person name="Goker M."/>
            <person name="Woyke T."/>
            <person name="Bristow J."/>
            <person name="Eisen J.A."/>
            <person name="Markowitz V."/>
            <person name="Hugenholtz P."/>
            <person name="Kyrpides N.C."/>
            <person name="Klenk H.P."/>
        </authorList>
    </citation>
    <scope>NUCLEOTIDE SEQUENCE [LARGE SCALE GENOMIC DNA]</scope>
    <source>
        <strain evidence="8">ATCC 482 / DSM 20109 / BCRC 11376 / JCM 18109 / NBRC 3775 / NCIMB 8073 / NRS 134</strain>
    </source>
</reference>
<feature type="transmembrane region" description="Helical" evidence="5">
    <location>
        <begin position="242"/>
        <end position="275"/>
    </location>
</feature>
<dbReference type="PANTHER" id="PTHR39535:SF2">
    <property type="entry name" value="HTTM DOMAIN-CONTAINING PROTEIN"/>
    <property type="match status" value="1"/>
</dbReference>
<dbReference type="KEGG" id="cfl:Cfla_3264"/>
<gene>
    <name evidence="7" type="ordered locus">Cfla_3264</name>
</gene>
<evidence type="ECO:0000313" key="8">
    <source>
        <dbReference type="Proteomes" id="UP000000849"/>
    </source>
</evidence>
<dbReference type="InterPro" id="IPR023894">
    <property type="entry name" value="Sporulation_SdpB"/>
</dbReference>
<dbReference type="STRING" id="446466.Cfla_3264"/>
<evidence type="ECO:0000313" key="7">
    <source>
        <dbReference type="EMBL" id="ADG76145.1"/>
    </source>
</evidence>
<dbReference type="InterPro" id="IPR052964">
    <property type="entry name" value="Sporulation_signal_mat"/>
</dbReference>
<dbReference type="EMBL" id="CP001964">
    <property type="protein sequence ID" value="ADG76145.1"/>
    <property type="molecule type" value="Genomic_DNA"/>
</dbReference>
<dbReference type="InterPro" id="IPR011020">
    <property type="entry name" value="HTTM-like"/>
</dbReference>
<evidence type="ECO:0000256" key="5">
    <source>
        <dbReference type="SAM" id="Phobius"/>
    </source>
</evidence>
<feature type="transmembrane region" description="Helical" evidence="5">
    <location>
        <begin position="213"/>
        <end position="236"/>
    </location>
</feature>
<comment type="subcellular location">
    <subcellularLocation>
        <location evidence="1">Endomembrane system</location>
        <topology evidence="1">Multi-pass membrane protein</topology>
    </subcellularLocation>
</comment>
<evidence type="ECO:0000256" key="3">
    <source>
        <dbReference type="ARBA" id="ARBA00022989"/>
    </source>
</evidence>
<feature type="domain" description="HTTM-like" evidence="6">
    <location>
        <begin position="3"/>
        <end position="279"/>
    </location>
</feature>
<dbReference type="OrthoDB" id="128729at2"/>
<dbReference type="Proteomes" id="UP000000849">
    <property type="component" value="Chromosome"/>
</dbReference>
<dbReference type="PANTHER" id="PTHR39535">
    <property type="entry name" value="SPORULATION-DELAYING PROTEIN SDPB"/>
    <property type="match status" value="1"/>
</dbReference>
<name>D5UBY6_CELFN</name>
<dbReference type="SMART" id="SM00752">
    <property type="entry name" value="HTTM"/>
    <property type="match status" value="1"/>
</dbReference>
<dbReference type="RefSeq" id="WP_013118476.1">
    <property type="nucleotide sequence ID" value="NC_014151.1"/>
</dbReference>
<dbReference type="AlphaFoldDB" id="D5UBY6"/>
<evidence type="ECO:0000256" key="1">
    <source>
        <dbReference type="ARBA" id="ARBA00004127"/>
    </source>
</evidence>
<dbReference type="NCBIfam" id="TIGR04033">
    <property type="entry name" value="export_SdpB"/>
    <property type="match status" value="1"/>
</dbReference>
<evidence type="ECO:0000256" key="2">
    <source>
        <dbReference type="ARBA" id="ARBA00022692"/>
    </source>
</evidence>
<evidence type="ECO:0000256" key="4">
    <source>
        <dbReference type="ARBA" id="ARBA00023136"/>
    </source>
</evidence>
<feature type="transmembrane region" description="Helical" evidence="5">
    <location>
        <begin position="51"/>
        <end position="80"/>
    </location>
</feature>
<organism evidence="7 8">
    <name type="scientific">Cellulomonas flavigena (strain ATCC 482 / DSM 20109 / BCRC 11376 / JCM 18109 / NBRC 3775 / NCIMB 8073 / NRS 134)</name>
    <dbReference type="NCBI Taxonomy" id="446466"/>
    <lineage>
        <taxon>Bacteria</taxon>
        <taxon>Bacillati</taxon>
        <taxon>Actinomycetota</taxon>
        <taxon>Actinomycetes</taxon>
        <taxon>Micrococcales</taxon>
        <taxon>Cellulomonadaceae</taxon>
        <taxon>Cellulomonas</taxon>
    </lineage>
</organism>
<proteinExistence type="predicted"/>
<dbReference type="HOGENOM" id="CLU_063685_0_0_11"/>